<evidence type="ECO:0000256" key="10">
    <source>
        <dbReference type="ARBA" id="ARBA00023257"/>
    </source>
</evidence>
<dbReference type="Pfam" id="PF01094">
    <property type="entry name" value="ANF_receptor"/>
    <property type="match status" value="1"/>
</dbReference>
<feature type="domain" description="Ionotropic glutamate receptor C-terminal" evidence="17">
    <location>
        <begin position="417"/>
        <end position="671"/>
    </location>
</feature>
<dbReference type="CTD" id="2900"/>
<feature type="signal peptide" evidence="16">
    <location>
        <begin position="1"/>
        <end position="20"/>
    </location>
</feature>
<keyword evidence="16" id="KW-0732">Signal</keyword>
<evidence type="ECO:0000256" key="4">
    <source>
        <dbReference type="ARBA" id="ARBA00022989"/>
    </source>
</evidence>
<evidence type="ECO:0000256" key="13">
    <source>
        <dbReference type="ARBA" id="ARBA00034100"/>
    </source>
</evidence>
<organism evidence="19 20">
    <name type="scientific">Notechis scutatus</name>
    <name type="common">mainland tiger snake</name>
    <dbReference type="NCBI Taxonomy" id="8663"/>
    <lineage>
        <taxon>Eukaryota</taxon>
        <taxon>Metazoa</taxon>
        <taxon>Chordata</taxon>
        <taxon>Craniata</taxon>
        <taxon>Vertebrata</taxon>
        <taxon>Euteleostomi</taxon>
        <taxon>Lepidosauria</taxon>
        <taxon>Squamata</taxon>
        <taxon>Bifurcata</taxon>
        <taxon>Unidentata</taxon>
        <taxon>Episquamata</taxon>
        <taxon>Toxicofera</taxon>
        <taxon>Serpentes</taxon>
        <taxon>Colubroidea</taxon>
        <taxon>Elapidae</taxon>
        <taxon>Hydrophiinae</taxon>
        <taxon>Notechis</taxon>
    </lineage>
</organism>
<evidence type="ECO:0000256" key="6">
    <source>
        <dbReference type="ARBA" id="ARBA00023065"/>
    </source>
</evidence>
<keyword evidence="8 20" id="KW-0675">Receptor</keyword>
<evidence type="ECO:0000256" key="14">
    <source>
        <dbReference type="SAM" id="MobiDB-lite"/>
    </source>
</evidence>
<dbReference type="RefSeq" id="XP_026537705.1">
    <property type="nucleotide sequence ID" value="XM_026681920.1"/>
</dbReference>
<dbReference type="Pfam" id="PF10613">
    <property type="entry name" value="Lig_chan-Glu_bd"/>
    <property type="match status" value="1"/>
</dbReference>
<evidence type="ECO:0000256" key="3">
    <source>
        <dbReference type="ARBA" id="ARBA00022692"/>
    </source>
</evidence>
<evidence type="ECO:0000256" key="2">
    <source>
        <dbReference type="ARBA" id="ARBA00022448"/>
    </source>
</evidence>
<evidence type="ECO:0000313" key="19">
    <source>
        <dbReference type="Proteomes" id="UP000504612"/>
    </source>
</evidence>
<dbReference type="PANTHER" id="PTHR18966">
    <property type="entry name" value="IONOTROPIC GLUTAMATE RECEPTOR"/>
    <property type="match status" value="1"/>
</dbReference>
<dbReference type="InterPro" id="IPR015683">
    <property type="entry name" value="Ionotropic_Glu_rcpt"/>
</dbReference>
<dbReference type="Gene3D" id="3.40.50.2300">
    <property type="match status" value="2"/>
</dbReference>
<dbReference type="FunFam" id="3.40.50.2300:FF:000059">
    <property type="entry name" value="Glutamate receptor, ionotropic, kainate 4"/>
    <property type="match status" value="1"/>
</dbReference>
<name>A0A6J1V4N4_9SAUR</name>
<evidence type="ECO:0000256" key="16">
    <source>
        <dbReference type="SAM" id="SignalP"/>
    </source>
</evidence>
<evidence type="ECO:0000256" key="12">
    <source>
        <dbReference type="ARBA" id="ARBA00023303"/>
    </source>
</evidence>
<evidence type="ECO:0000256" key="1">
    <source>
        <dbReference type="ARBA" id="ARBA00004141"/>
    </source>
</evidence>
<evidence type="ECO:0000259" key="17">
    <source>
        <dbReference type="SMART" id="SM00079"/>
    </source>
</evidence>
<keyword evidence="7 15" id="KW-0472">Membrane</keyword>
<feature type="chain" id="PRO_5026717215" evidence="16">
    <location>
        <begin position="21"/>
        <end position="846"/>
    </location>
</feature>
<comment type="subcellular location">
    <subcellularLocation>
        <location evidence="1">Membrane</location>
        <topology evidence="1">Multi-pass membrane protein</topology>
    </subcellularLocation>
    <subcellularLocation>
        <location evidence="13">Postsynaptic cell membrane</location>
    </subcellularLocation>
</comment>
<sequence length="846" mass="95290">MSWILGPLVLLLVWLMKIAASPHSLRIAAILDDPMECSRGERLSITLAKNRINRAPERAGKAKVEVDIFELLRDSEYETAETMCQILPKGVVGVLGPSSSPASSSIISNICGEKEVPHFKVAPEEFLKLQFQRFTTLNLHPSNTDISVAVAGILNFFNCTTACLICAKAECLLNLEKLLRQFLISKETLSVRMLDESWDPTPLLKEIRDDKTATIIVHANASMSHTILKKAAELGMVSAYYTYIFTNLEFSLQQLDSLMDDRVNIMGFSIFNQSHPFFQEFAESLNQSWLENCDHIPFTGPALSSALLFDAVYAVVSAVQELNRSQEIGVKPLSCGSAQIWQHGTSLMNYLRMVELEGLTGHIEFNSKGQRSNYALKILQYTRNGFRQIGHWHVTKGLSMDNQIFSTNMSESLFNTTLLVTTILENPYFMLKGNHQELEGNDRYEGFCVDMLKELADILRFNYKIHLVGDGVYGVPEANGTWTGMVGELIARKADLAVAGLTITAEREKVIDFSKPFMTLGISILYRVHLGRKPGYFSFLDPFSPGVWLFMLLAYLAVSCVLFLVNSRYQTYQRMWNYMYSKQPSVFVKSTEEGIARVLNSNYAFLLESTMNEYYRQRNCNLTQVGGLLDTKGYGIGMPVGSLFRDEFDLAILQLQETNRLEILKRKWWEGGQCPKEEDHRAKGLGMENIGGIFVVLICGLIVAIFMAVLEFLWSLRHSEHSEISACQEMASELRSIILCRDSFHPRQRRGAVLRTRPIIQEDRRARTAITTTLSNGKLCGGGDPDQLAQRLAQEAALVARGCTHIRVCPECRRFQGLRVRPGPDSLVQSDESLEWEKVTNSSEPE</sequence>
<keyword evidence="2" id="KW-0813">Transport</keyword>
<dbReference type="InterPro" id="IPR001828">
    <property type="entry name" value="ANF_lig-bd_rcpt"/>
</dbReference>
<accession>A0A6J1V4N4</accession>
<dbReference type="InterPro" id="IPR019594">
    <property type="entry name" value="Glu/Gly-bd"/>
</dbReference>
<feature type="domain" description="Ionotropic glutamate receptor L-glutamate and glycine-binding" evidence="18">
    <location>
        <begin position="427"/>
        <end position="491"/>
    </location>
</feature>
<dbReference type="SMART" id="SM00918">
    <property type="entry name" value="Lig_chan-Glu_bd"/>
    <property type="match status" value="1"/>
</dbReference>
<feature type="region of interest" description="Disordered" evidence="14">
    <location>
        <begin position="826"/>
        <end position="846"/>
    </location>
</feature>
<evidence type="ECO:0000256" key="9">
    <source>
        <dbReference type="ARBA" id="ARBA00023180"/>
    </source>
</evidence>
<protein>
    <submittedName>
        <fullName evidence="20">Glutamate receptor ionotropic, kainate 4</fullName>
    </submittedName>
</protein>
<keyword evidence="6" id="KW-0406">Ion transport</keyword>
<dbReference type="SUPFAM" id="SSF53850">
    <property type="entry name" value="Periplasmic binding protein-like II"/>
    <property type="match status" value="1"/>
</dbReference>
<evidence type="ECO:0000256" key="7">
    <source>
        <dbReference type="ARBA" id="ARBA00023136"/>
    </source>
</evidence>
<dbReference type="Proteomes" id="UP000504612">
    <property type="component" value="Unplaced"/>
</dbReference>
<keyword evidence="19" id="KW-1185">Reference proteome</keyword>
<evidence type="ECO:0000313" key="20">
    <source>
        <dbReference type="RefSeq" id="XP_026537705.1"/>
    </source>
</evidence>
<gene>
    <name evidence="20" type="primary">GRIK4</name>
</gene>
<evidence type="ECO:0000256" key="15">
    <source>
        <dbReference type="SAM" id="Phobius"/>
    </source>
</evidence>
<keyword evidence="4 15" id="KW-1133">Transmembrane helix</keyword>
<dbReference type="GO" id="GO:0015276">
    <property type="term" value="F:ligand-gated monoatomic ion channel activity"/>
    <property type="evidence" value="ECO:0007669"/>
    <property type="project" value="InterPro"/>
</dbReference>
<dbReference type="Gene3D" id="3.40.190.10">
    <property type="entry name" value="Periplasmic binding protein-like II"/>
    <property type="match status" value="2"/>
</dbReference>
<evidence type="ECO:0000259" key="18">
    <source>
        <dbReference type="SMART" id="SM00918"/>
    </source>
</evidence>
<dbReference type="GO" id="GO:0045211">
    <property type="term" value="C:postsynaptic membrane"/>
    <property type="evidence" value="ECO:0007669"/>
    <property type="project" value="UniProtKB-SubCell"/>
</dbReference>
<evidence type="ECO:0000256" key="5">
    <source>
        <dbReference type="ARBA" id="ARBA00023018"/>
    </source>
</evidence>
<feature type="transmembrane region" description="Helical" evidence="15">
    <location>
        <begin position="690"/>
        <end position="714"/>
    </location>
</feature>
<keyword evidence="11" id="KW-1071">Ligand-gated ion channel</keyword>
<feature type="transmembrane region" description="Helical" evidence="15">
    <location>
        <begin position="547"/>
        <end position="565"/>
    </location>
</feature>
<keyword evidence="12" id="KW-0407">Ion channel</keyword>
<keyword evidence="9" id="KW-0325">Glycoprotein</keyword>
<dbReference type="KEGG" id="nss:113421515"/>
<evidence type="ECO:0000256" key="11">
    <source>
        <dbReference type="ARBA" id="ARBA00023286"/>
    </source>
</evidence>
<dbReference type="FunFam" id="3.40.190.10:FF:000072">
    <property type="entry name" value="glutamate receptor ionotropic, kainate 4"/>
    <property type="match status" value="1"/>
</dbReference>
<keyword evidence="5" id="KW-0770">Synapse</keyword>
<dbReference type="InterPro" id="IPR001320">
    <property type="entry name" value="Iontro_rcpt_C"/>
</dbReference>
<dbReference type="AlphaFoldDB" id="A0A6J1V4N4"/>
<evidence type="ECO:0000256" key="8">
    <source>
        <dbReference type="ARBA" id="ARBA00023170"/>
    </source>
</evidence>
<proteinExistence type="predicted"/>
<dbReference type="GeneID" id="113421515"/>
<keyword evidence="10" id="KW-0628">Postsynaptic cell membrane</keyword>
<dbReference type="SMART" id="SM00079">
    <property type="entry name" value="PBPe"/>
    <property type="match status" value="1"/>
</dbReference>
<dbReference type="SUPFAM" id="SSF53822">
    <property type="entry name" value="Periplasmic binding protein-like I"/>
    <property type="match status" value="1"/>
</dbReference>
<dbReference type="FunFam" id="3.40.190.10:FF:000061">
    <property type="entry name" value="Glutamate receptor, ionotropic kainate"/>
    <property type="match status" value="1"/>
</dbReference>
<keyword evidence="3 15" id="KW-0812">Transmembrane</keyword>
<reference evidence="20" key="1">
    <citation type="submission" date="2025-08" db="UniProtKB">
        <authorList>
            <consortium name="RefSeq"/>
        </authorList>
    </citation>
    <scope>IDENTIFICATION</scope>
</reference>
<dbReference type="InterPro" id="IPR028082">
    <property type="entry name" value="Peripla_BP_I"/>
</dbReference>